<name>A0AB34FE89_9HYPO</name>
<comment type="similarity">
    <text evidence="2">Belongs to the major facilitator superfamily. TCR/Tet family.</text>
</comment>
<feature type="transmembrane region" description="Helical" evidence="7">
    <location>
        <begin position="371"/>
        <end position="392"/>
    </location>
</feature>
<evidence type="ECO:0000313" key="10">
    <source>
        <dbReference type="Proteomes" id="UP001163105"/>
    </source>
</evidence>
<dbReference type="EMBL" id="JAQHRD010000017">
    <property type="protein sequence ID" value="KAJ6436706.1"/>
    <property type="molecule type" value="Genomic_DNA"/>
</dbReference>
<keyword evidence="4 7" id="KW-0812">Transmembrane</keyword>
<evidence type="ECO:0000313" key="9">
    <source>
        <dbReference type="EMBL" id="KAJ6436706.1"/>
    </source>
</evidence>
<feature type="transmembrane region" description="Helical" evidence="7">
    <location>
        <begin position="465"/>
        <end position="488"/>
    </location>
</feature>
<evidence type="ECO:0000256" key="6">
    <source>
        <dbReference type="ARBA" id="ARBA00023136"/>
    </source>
</evidence>
<evidence type="ECO:0000259" key="8">
    <source>
        <dbReference type="PROSITE" id="PS50850"/>
    </source>
</evidence>
<dbReference type="PANTHER" id="PTHR23501:SF12">
    <property type="entry name" value="MAJOR FACILITATOR SUPERFAMILY (MFS) PROFILE DOMAIN-CONTAINING PROTEIN-RELATED"/>
    <property type="match status" value="1"/>
</dbReference>
<dbReference type="SUPFAM" id="SSF103473">
    <property type="entry name" value="MFS general substrate transporter"/>
    <property type="match status" value="1"/>
</dbReference>
<accession>A0AB34FE89</accession>
<feature type="transmembrane region" description="Helical" evidence="7">
    <location>
        <begin position="130"/>
        <end position="150"/>
    </location>
</feature>
<dbReference type="Pfam" id="PF07690">
    <property type="entry name" value="MFS_1"/>
    <property type="match status" value="1"/>
</dbReference>
<feature type="transmembrane region" description="Helical" evidence="7">
    <location>
        <begin position="292"/>
        <end position="314"/>
    </location>
</feature>
<dbReference type="GO" id="GO:0022857">
    <property type="term" value="F:transmembrane transporter activity"/>
    <property type="evidence" value="ECO:0007669"/>
    <property type="project" value="InterPro"/>
</dbReference>
<dbReference type="InterPro" id="IPR020846">
    <property type="entry name" value="MFS_dom"/>
</dbReference>
<dbReference type="PANTHER" id="PTHR23501">
    <property type="entry name" value="MAJOR FACILITATOR SUPERFAMILY"/>
    <property type="match status" value="1"/>
</dbReference>
<feature type="transmembrane region" description="Helical" evidence="7">
    <location>
        <begin position="189"/>
        <end position="207"/>
    </location>
</feature>
<comment type="subcellular location">
    <subcellularLocation>
        <location evidence="1">Membrane</location>
        <topology evidence="1">Multi-pass membrane protein</topology>
    </subcellularLocation>
</comment>
<keyword evidence="6 7" id="KW-0472">Membrane</keyword>
<evidence type="ECO:0000256" key="1">
    <source>
        <dbReference type="ARBA" id="ARBA00004141"/>
    </source>
</evidence>
<keyword evidence="3" id="KW-0813">Transport</keyword>
<dbReference type="PROSITE" id="PS50850">
    <property type="entry name" value="MFS"/>
    <property type="match status" value="1"/>
</dbReference>
<proteinExistence type="inferred from homology"/>
<dbReference type="InterPro" id="IPR011701">
    <property type="entry name" value="MFS"/>
</dbReference>
<keyword evidence="5 7" id="KW-1133">Transmembrane helix</keyword>
<reference evidence="9" key="1">
    <citation type="submission" date="2023-01" db="EMBL/GenBank/DDBJ databases">
        <title>The growth and conidiation of Purpureocillium lavendulum are regulated by nitrogen source and histone H3K14 acetylation.</title>
        <authorList>
            <person name="Tang P."/>
            <person name="Han J."/>
            <person name="Zhang C."/>
            <person name="Tang P."/>
            <person name="Qi F."/>
            <person name="Zhang K."/>
            <person name="Liang L."/>
        </authorList>
    </citation>
    <scope>NUCLEOTIDE SEQUENCE</scope>
    <source>
        <strain evidence="9">YMF1.00683</strain>
    </source>
</reference>
<dbReference type="Proteomes" id="UP001163105">
    <property type="component" value="Unassembled WGS sequence"/>
</dbReference>
<dbReference type="AlphaFoldDB" id="A0AB34FE89"/>
<gene>
    <name evidence="9" type="ORF">O9K51_10670</name>
</gene>
<evidence type="ECO:0000256" key="7">
    <source>
        <dbReference type="SAM" id="Phobius"/>
    </source>
</evidence>
<dbReference type="GO" id="GO:0005886">
    <property type="term" value="C:plasma membrane"/>
    <property type="evidence" value="ECO:0007669"/>
    <property type="project" value="TreeGrafter"/>
</dbReference>
<feature type="transmembrane region" description="Helical" evidence="7">
    <location>
        <begin position="399"/>
        <end position="419"/>
    </location>
</feature>
<feature type="transmembrane region" description="Helical" evidence="7">
    <location>
        <begin position="335"/>
        <end position="359"/>
    </location>
</feature>
<dbReference type="InterPro" id="IPR036259">
    <property type="entry name" value="MFS_trans_sf"/>
</dbReference>
<feature type="transmembrane region" description="Helical" evidence="7">
    <location>
        <begin position="219"/>
        <end position="245"/>
    </location>
</feature>
<comment type="caution">
    <text evidence="9">The sequence shown here is derived from an EMBL/GenBank/DDBJ whole genome shotgun (WGS) entry which is preliminary data.</text>
</comment>
<evidence type="ECO:0000256" key="5">
    <source>
        <dbReference type="ARBA" id="ARBA00022989"/>
    </source>
</evidence>
<dbReference type="Gene3D" id="1.20.1250.20">
    <property type="entry name" value="MFS general substrate transporter like domains"/>
    <property type="match status" value="2"/>
</dbReference>
<sequence length="536" mass="57801">MPNPVAAATEFFDILTILLRPYLANDSNSFHSPIKSEIHTPDRTSAEVYAVVNPREHIAEWRWRGTIAAICLTSMISGYDVSNVATIQTRLHEALGHIELLEWISLSFSLAVFASLSLARKIVYCFNLRWIYLVHLAVFFVGSALAGAAPNMATVIIGRSIMGVGGAVILQINMSYLAEFATAVETPRLVACSSASWAIGLAVGGPIGSAFAEQSTWRWAFYLNLPLVAVAFFLAATCAPAHILFDAVTPLQTRIRHIDPVGIAFNAIVPELFAVAVTFSGPIWEWNSAGSIALWIVFGGTLMLWATQQYLCVFTTRQERALPLHMLSRLDLLPLWIASACAGSIYAITLIYTPLFFAFTRGADALRQSLLLLPFTIPFIVALLLTGALLPVVRRHKPFYIAGGIVTAASSAAMVASLADRTSSDARIMGLEALIGLGLGMLFQHGVGICNVINKKRRRSVRVDGVALCNLAQFGGIAVTLAIAGSVFQNVGFSLLEDAVGSASISKHEIREALSGVSSTLWREPELSEVAVLEAP</sequence>
<protein>
    <submittedName>
        <fullName evidence="9">Retrovirus polyprotein</fullName>
    </submittedName>
</protein>
<evidence type="ECO:0000256" key="3">
    <source>
        <dbReference type="ARBA" id="ARBA00022448"/>
    </source>
</evidence>
<feature type="transmembrane region" description="Helical" evidence="7">
    <location>
        <begin position="431"/>
        <end position="453"/>
    </location>
</feature>
<feature type="transmembrane region" description="Helical" evidence="7">
    <location>
        <begin position="257"/>
        <end position="280"/>
    </location>
</feature>
<feature type="domain" description="Major facilitator superfamily (MFS) profile" evidence="8">
    <location>
        <begin position="66"/>
        <end position="536"/>
    </location>
</feature>
<feature type="transmembrane region" description="Helical" evidence="7">
    <location>
        <begin position="156"/>
        <end position="177"/>
    </location>
</feature>
<evidence type="ECO:0000256" key="4">
    <source>
        <dbReference type="ARBA" id="ARBA00022692"/>
    </source>
</evidence>
<keyword evidence="10" id="KW-1185">Reference proteome</keyword>
<evidence type="ECO:0000256" key="2">
    <source>
        <dbReference type="ARBA" id="ARBA00007520"/>
    </source>
</evidence>
<organism evidence="9 10">
    <name type="scientific">Purpureocillium lavendulum</name>
    <dbReference type="NCBI Taxonomy" id="1247861"/>
    <lineage>
        <taxon>Eukaryota</taxon>
        <taxon>Fungi</taxon>
        <taxon>Dikarya</taxon>
        <taxon>Ascomycota</taxon>
        <taxon>Pezizomycotina</taxon>
        <taxon>Sordariomycetes</taxon>
        <taxon>Hypocreomycetidae</taxon>
        <taxon>Hypocreales</taxon>
        <taxon>Ophiocordycipitaceae</taxon>
        <taxon>Purpureocillium</taxon>
    </lineage>
</organism>